<feature type="transmembrane region" description="Helical" evidence="2">
    <location>
        <begin position="101"/>
        <end position="120"/>
    </location>
</feature>
<sequence>MRCPECGESSNARLKYCENCGGKMPESPQGLTGSRPALRTNSTRRALEGPSYAADILDEAEAHSQGAAYVPAGTRDTAEDTDPGQSRPGYDGPKWLASVPAHSQSIVGLAVLSFALALSILPSFDGVGVVGALLAVVGAVLTLARELRLAGEAQGVTKLLPEVLYRPEIPAAFSALLAALSFRMLGIGVMPVLWLLASGLIIHDQWRKVISGPDGVLARWFDPRQLLVMPSVLTLGGVGLALLTLFAPWATLSTLPEVPDAPVPSGPPELRVIGAQRAADDVLYSANAGTITLTGWDLSGAVLVELLLLSVLALLALKPEVSRPTWTRFAPVGVLGVGLLWALLHLKLSPGPFIFVVGLAAMGVQVVRQLRESRDSLAPAPAYDDSHDVTEREEDPEPEDMYPDDEGNPDDMGPDDEGNPDDMGPDDEEEPKPRGR</sequence>
<evidence type="ECO:0000313" key="4">
    <source>
        <dbReference type="EMBL" id="SEU11680.1"/>
    </source>
</evidence>
<evidence type="ECO:0000313" key="3">
    <source>
        <dbReference type="EMBL" id="GEN11583.1"/>
    </source>
</evidence>
<proteinExistence type="predicted"/>
<dbReference type="Proteomes" id="UP000183760">
    <property type="component" value="Unassembled WGS sequence"/>
</dbReference>
<accession>A0A511TD82</accession>
<keyword evidence="2" id="KW-0472">Membrane</keyword>
<feature type="transmembrane region" description="Helical" evidence="2">
    <location>
        <begin position="298"/>
        <end position="317"/>
    </location>
</feature>
<feature type="transmembrane region" description="Helical" evidence="2">
    <location>
        <begin position="329"/>
        <end position="346"/>
    </location>
</feature>
<evidence type="ECO:0000313" key="6">
    <source>
        <dbReference type="Proteomes" id="UP000321514"/>
    </source>
</evidence>
<feature type="transmembrane region" description="Helical" evidence="2">
    <location>
        <begin position="226"/>
        <end position="250"/>
    </location>
</feature>
<feature type="transmembrane region" description="Helical" evidence="2">
    <location>
        <begin position="171"/>
        <end position="197"/>
    </location>
</feature>
<dbReference type="STRING" id="1334629.MFUL124B02_25460"/>
<dbReference type="EMBL" id="FOIB01000005">
    <property type="protein sequence ID" value="SEU11680.1"/>
    <property type="molecule type" value="Genomic_DNA"/>
</dbReference>
<dbReference type="AlphaFoldDB" id="A0A511TD82"/>
<gene>
    <name evidence="3" type="ORF">MFU01_66200</name>
    <name evidence="4" type="ORF">SAMN05443572_10555</name>
</gene>
<evidence type="ECO:0008006" key="7">
    <source>
        <dbReference type="Google" id="ProtNLM"/>
    </source>
</evidence>
<dbReference type="EMBL" id="BJXR01000048">
    <property type="protein sequence ID" value="GEN11583.1"/>
    <property type="molecule type" value="Genomic_DNA"/>
</dbReference>
<organism evidence="3 6">
    <name type="scientific">Myxococcus fulvus</name>
    <dbReference type="NCBI Taxonomy" id="33"/>
    <lineage>
        <taxon>Bacteria</taxon>
        <taxon>Pseudomonadati</taxon>
        <taxon>Myxococcota</taxon>
        <taxon>Myxococcia</taxon>
        <taxon>Myxococcales</taxon>
        <taxon>Cystobacterineae</taxon>
        <taxon>Myxococcaceae</taxon>
        <taxon>Myxococcus</taxon>
    </lineage>
</organism>
<evidence type="ECO:0000313" key="5">
    <source>
        <dbReference type="Proteomes" id="UP000183760"/>
    </source>
</evidence>
<feature type="region of interest" description="Disordered" evidence="1">
    <location>
        <begin position="377"/>
        <end position="436"/>
    </location>
</feature>
<feature type="region of interest" description="Disordered" evidence="1">
    <location>
        <begin position="69"/>
        <end position="93"/>
    </location>
</feature>
<dbReference type="Proteomes" id="UP000321514">
    <property type="component" value="Unassembled WGS sequence"/>
</dbReference>
<evidence type="ECO:0000256" key="2">
    <source>
        <dbReference type="SAM" id="Phobius"/>
    </source>
</evidence>
<keyword evidence="5" id="KW-1185">Reference proteome</keyword>
<comment type="caution">
    <text evidence="3">The sequence shown here is derived from an EMBL/GenBank/DDBJ whole genome shotgun (WGS) entry which is preliminary data.</text>
</comment>
<protein>
    <recommendedName>
        <fullName evidence="7">Zinc ribbon domain-containing protein</fullName>
    </recommendedName>
</protein>
<feature type="transmembrane region" description="Helical" evidence="2">
    <location>
        <begin position="352"/>
        <end position="370"/>
    </location>
</feature>
<keyword evidence="2" id="KW-1133">Transmembrane helix</keyword>
<feature type="compositionally biased region" description="Acidic residues" evidence="1">
    <location>
        <begin position="391"/>
        <end position="430"/>
    </location>
</feature>
<reference evidence="3 6" key="2">
    <citation type="submission" date="2019-07" db="EMBL/GenBank/DDBJ databases">
        <title>Whole genome shotgun sequence of Myxococcus fulvus NBRC 100333.</title>
        <authorList>
            <person name="Hosoyama A."/>
            <person name="Uohara A."/>
            <person name="Ohji S."/>
            <person name="Ichikawa N."/>
        </authorList>
    </citation>
    <scope>NUCLEOTIDE SEQUENCE [LARGE SCALE GENOMIC DNA]</scope>
    <source>
        <strain evidence="3 6">NBRC 100333</strain>
    </source>
</reference>
<feature type="region of interest" description="Disordered" evidence="1">
    <location>
        <begin position="24"/>
        <end position="44"/>
    </location>
</feature>
<keyword evidence="2" id="KW-0812">Transmembrane</keyword>
<feature type="transmembrane region" description="Helical" evidence="2">
    <location>
        <begin position="127"/>
        <end position="144"/>
    </location>
</feature>
<dbReference type="RefSeq" id="WP_074954627.1">
    <property type="nucleotide sequence ID" value="NZ_BJXR01000048.1"/>
</dbReference>
<reference evidence="4 5" key="1">
    <citation type="submission" date="2016-10" db="EMBL/GenBank/DDBJ databases">
        <authorList>
            <person name="Varghese N."/>
            <person name="Submissions S."/>
        </authorList>
    </citation>
    <scope>NUCLEOTIDE SEQUENCE [LARGE SCALE GENOMIC DNA]</scope>
    <source>
        <strain evidence="4 5">DSM 16525</strain>
    </source>
</reference>
<evidence type="ECO:0000256" key="1">
    <source>
        <dbReference type="SAM" id="MobiDB-lite"/>
    </source>
</evidence>
<name>A0A511TD82_MYXFU</name>
<dbReference type="OrthoDB" id="5382783at2"/>